<proteinExistence type="predicted"/>
<evidence type="ECO:0000313" key="2">
    <source>
        <dbReference type="EnsemblPlants" id="OPUNC06G24210.1"/>
    </source>
</evidence>
<organism evidence="2">
    <name type="scientific">Oryza punctata</name>
    <name type="common">Red rice</name>
    <dbReference type="NCBI Taxonomy" id="4537"/>
    <lineage>
        <taxon>Eukaryota</taxon>
        <taxon>Viridiplantae</taxon>
        <taxon>Streptophyta</taxon>
        <taxon>Embryophyta</taxon>
        <taxon>Tracheophyta</taxon>
        <taxon>Spermatophyta</taxon>
        <taxon>Magnoliopsida</taxon>
        <taxon>Liliopsida</taxon>
        <taxon>Poales</taxon>
        <taxon>Poaceae</taxon>
        <taxon>BOP clade</taxon>
        <taxon>Oryzoideae</taxon>
        <taxon>Oryzeae</taxon>
        <taxon>Oryzinae</taxon>
        <taxon>Oryza</taxon>
    </lineage>
</organism>
<dbReference type="HOGENOM" id="CLU_465714_0_0_1"/>
<evidence type="ECO:0000256" key="1">
    <source>
        <dbReference type="SAM" id="MobiDB-lite"/>
    </source>
</evidence>
<dbReference type="EnsemblPlants" id="OPUNC06G24210.1">
    <property type="protein sequence ID" value="OPUNC06G24210.1"/>
    <property type="gene ID" value="OPUNC06G24210"/>
</dbReference>
<accession>A0A0E0LFB2</accession>
<reference evidence="2" key="1">
    <citation type="submission" date="2015-04" db="UniProtKB">
        <authorList>
            <consortium name="EnsemblPlants"/>
        </authorList>
    </citation>
    <scope>IDENTIFICATION</scope>
</reference>
<dbReference type="AlphaFoldDB" id="A0A0E0LFB2"/>
<reference evidence="2" key="2">
    <citation type="submission" date="2018-05" db="EMBL/GenBank/DDBJ databases">
        <title>OpunRS2 (Oryza punctata Reference Sequence Version 2).</title>
        <authorList>
            <person name="Zhang J."/>
            <person name="Kudrna D."/>
            <person name="Lee S."/>
            <person name="Talag J."/>
            <person name="Welchert J."/>
            <person name="Wing R.A."/>
        </authorList>
    </citation>
    <scope>NUCLEOTIDE SEQUENCE [LARGE SCALE GENOMIC DNA]</scope>
</reference>
<protein>
    <submittedName>
        <fullName evidence="2">Uncharacterized protein</fullName>
    </submittedName>
</protein>
<dbReference type="Proteomes" id="UP000026962">
    <property type="component" value="Chromosome 6"/>
</dbReference>
<evidence type="ECO:0000313" key="3">
    <source>
        <dbReference type="Proteomes" id="UP000026962"/>
    </source>
</evidence>
<name>A0A0E0LFB2_ORYPU</name>
<feature type="region of interest" description="Disordered" evidence="1">
    <location>
        <begin position="471"/>
        <end position="498"/>
    </location>
</feature>
<keyword evidence="3" id="KW-1185">Reference proteome</keyword>
<sequence>MEANLVSKVKLPLALLSLERKSQKHLLFDLSTNQTRGICSANSGWFLMVQNKPPHSEEMTCKRVNLPVLRSAKEGFFAFYVGSHGSPLVVAFIENKLTYDLLPTIHTVCPGDIYWSVYEHAGYHSQLNESYRFLEDIIIVDVALVGREVICVDYYGKIMVFNITEMTWRTAFAPEWSIADEHFVVAMEGQVVLVSCRHHPCSHPFRFLKLDESELDNSTWFLQKELLLEGKRKVYMFGSDGLTTKEVDYREKPPAEKSIMNIFAQDLVDGTTEKILLASIVTEACIWVLPDASPTSTTSCSKPSKLPSLPLALLTLECNSSKRLLFDLSTKQTRGATDVAFFPDAATLAFENGRWLLMPPLPPARENTASRLPRPRRERPAGGPAGGLFVFHVDSCGEPVVVACVETVSDYPTIDVAFLGDMHWTTCKNTGASPLQQARHRRAAFTLIVDAALRGKQVVCVDYRGRRPGGRRCSRRGGAGKTITSSSPPPAKAVARKRKRGSSSSLVVVAMIGFCFFLKKWNLGELDKMMLVFKQERNKSSVLHTWHFSVSLVTLLEELPCFHVVTYLLLGNHMTKHGSTHRPLQI</sequence>
<dbReference type="Gramene" id="OPUNC06G24210.1">
    <property type="protein sequence ID" value="OPUNC06G24210.1"/>
    <property type="gene ID" value="OPUNC06G24210"/>
</dbReference>